<dbReference type="EMBL" id="AHMT02000058">
    <property type="protein sequence ID" value="EQA60627.1"/>
    <property type="molecule type" value="Genomic_DNA"/>
</dbReference>
<name>V6HUX1_9LEPT</name>
<accession>V6HUX1</accession>
<reference evidence="1" key="1">
    <citation type="submission" date="2013-05" db="EMBL/GenBank/DDBJ databases">
        <authorList>
            <person name="Harkins D.M."/>
            <person name="Durkin A.S."/>
            <person name="Brinkac L.M."/>
            <person name="Haft D.H."/>
            <person name="Selengut J.D."/>
            <person name="Sanka R."/>
            <person name="DePew J."/>
            <person name="Purushe J."/>
            <person name="Hartskeerl R.A."/>
            <person name="Ahmed A."/>
            <person name="van der Linden H."/>
            <person name="Goris M.G.A."/>
            <person name="Vinetz J.M."/>
            <person name="Sutton G.G."/>
            <person name="Nierman W.C."/>
            <person name="Fouts D.E."/>
        </authorList>
    </citation>
    <scope>NUCLEOTIDE SEQUENCE [LARGE SCALE GENOMIC DNA]</scope>
    <source>
        <strain evidence="1">L 60</strain>
    </source>
</reference>
<keyword evidence="2" id="KW-1185">Reference proteome</keyword>
<comment type="caution">
    <text evidence="1">The sequence shown here is derived from an EMBL/GenBank/DDBJ whole genome shotgun (WGS) entry which is preliminary data.</text>
</comment>
<dbReference type="AlphaFoldDB" id="V6HUX1"/>
<evidence type="ECO:0000313" key="2">
    <source>
        <dbReference type="Proteomes" id="UP000018747"/>
    </source>
</evidence>
<evidence type="ECO:0000313" key="1">
    <source>
        <dbReference type="EMBL" id="EQA60627.1"/>
    </source>
</evidence>
<protein>
    <submittedName>
        <fullName evidence="1">Uncharacterized protein</fullName>
    </submittedName>
</protein>
<dbReference type="Proteomes" id="UP000018747">
    <property type="component" value="Unassembled WGS sequence"/>
</dbReference>
<proteinExistence type="predicted"/>
<organism evidence="1 2">
    <name type="scientific">Leptospira alexanderi serovar Manhao 3 str. L 60</name>
    <dbReference type="NCBI Taxonomy" id="1049759"/>
    <lineage>
        <taxon>Bacteria</taxon>
        <taxon>Pseudomonadati</taxon>
        <taxon>Spirochaetota</taxon>
        <taxon>Spirochaetia</taxon>
        <taxon>Leptospirales</taxon>
        <taxon>Leptospiraceae</taxon>
        <taxon>Leptospira</taxon>
    </lineage>
</organism>
<sequence length="58" mass="6921">MKLKFENSNIPSIVNCVNILTDNPHELEFNLPNIPTEELSRIKDWPIWNLYLRNKNIK</sequence>
<gene>
    <name evidence="1" type="ORF">LEP1GSC062_2793</name>
</gene>